<dbReference type="RefSeq" id="WP_161390364.1">
    <property type="nucleotide sequence ID" value="NZ_JBHSCP010000001.1"/>
</dbReference>
<dbReference type="InterPro" id="IPR023365">
    <property type="entry name" value="Sortase_dom-sf"/>
</dbReference>
<dbReference type="InterPro" id="IPR041999">
    <property type="entry name" value="Sortase_D_1"/>
</dbReference>
<evidence type="ECO:0000313" key="3">
    <source>
        <dbReference type="Proteomes" id="UP000469430"/>
    </source>
</evidence>
<name>A0A6I4TVY7_9SPHN</name>
<dbReference type="InterPro" id="IPR005754">
    <property type="entry name" value="Sortase"/>
</dbReference>
<dbReference type="OrthoDB" id="9790661at2"/>
<dbReference type="SUPFAM" id="SSF63817">
    <property type="entry name" value="Sortase"/>
    <property type="match status" value="1"/>
</dbReference>
<dbReference type="Proteomes" id="UP000469430">
    <property type="component" value="Unassembled WGS sequence"/>
</dbReference>
<reference evidence="2 3" key="1">
    <citation type="submission" date="2019-12" db="EMBL/GenBank/DDBJ databases">
        <title>Genomic-based taxomic classification of the family Erythrobacteraceae.</title>
        <authorList>
            <person name="Xu L."/>
        </authorList>
    </citation>
    <scope>NUCLEOTIDE SEQUENCE [LARGE SCALE GENOMIC DNA]</scope>
    <source>
        <strain evidence="2 3">S36</strain>
    </source>
</reference>
<gene>
    <name evidence="2" type="ORF">GRI97_07145</name>
</gene>
<dbReference type="CDD" id="cd05828">
    <property type="entry name" value="Sortase_D_1"/>
    <property type="match status" value="1"/>
</dbReference>
<dbReference type="Pfam" id="PF04203">
    <property type="entry name" value="Sortase"/>
    <property type="match status" value="1"/>
</dbReference>
<keyword evidence="3" id="KW-1185">Reference proteome</keyword>
<sequence length="237" mass="25420">MIRIAGYFGGGRAIGRGLFLLACLGGCAAGLGMIAQGAAVPVTAHVAQQGLEQQFEQQRAVFNRAAKPVLSAPAGTSNRAAAVSAPALNVRQTSVPVTLPAQGPIARLTVERLGISEIILGAAADMEGQLRRAPVLISRSSGTQPVSVMAAHRDTHFLFIRDLQPDDVVRIEWVTGQEEQYRITGFATLRWDEFAYPLDPDRPLLALSTCYPFGGTEYGGPWRRVAWAEKISQPILS</sequence>
<accession>A0A6I4TVY7</accession>
<organism evidence="2 3">
    <name type="scientific">Croceibacterium xixiisoli</name>
    <dbReference type="NCBI Taxonomy" id="1476466"/>
    <lineage>
        <taxon>Bacteria</taxon>
        <taxon>Pseudomonadati</taxon>
        <taxon>Pseudomonadota</taxon>
        <taxon>Alphaproteobacteria</taxon>
        <taxon>Sphingomonadales</taxon>
        <taxon>Erythrobacteraceae</taxon>
        <taxon>Croceibacterium</taxon>
    </lineage>
</organism>
<dbReference type="Gene3D" id="2.40.260.10">
    <property type="entry name" value="Sortase"/>
    <property type="match status" value="1"/>
</dbReference>
<proteinExistence type="predicted"/>
<dbReference type="EMBL" id="WTYJ01000001">
    <property type="protein sequence ID" value="MXO98758.1"/>
    <property type="molecule type" value="Genomic_DNA"/>
</dbReference>
<dbReference type="AlphaFoldDB" id="A0A6I4TVY7"/>
<protein>
    <submittedName>
        <fullName evidence="2">Sortase</fullName>
    </submittedName>
</protein>
<dbReference type="GO" id="GO:0016787">
    <property type="term" value="F:hydrolase activity"/>
    <property type="evidence" value="ECO:0007669"/>
    <property type="project" value="UniProtKB-KW"/>
</dbReference>
<evidence type="ECO:0000256" key="1">
    <source>
        <dbReference type="ARBA" id="ARBA00022801"/>
    </source>
</evidence>
<keyword evidence="1" id="KW-0378">Hydrolase</keyword>
<comment type="caution">
    <text evidence="2">The sequence shown here is derived from an EMBL/GenBank/DDBJ whole genome shotgun (WGS) entry which is preliminary data.</text>
</comment>
<evidence type="ECO:0000313" key="2">
    <source>
        <dbReference type="EMBL" id="MXO98758.1"/>
    </source>
</evidence>